<dbReference type="InterPro" id="IPR033116">
    <property type="entry name" value="TRYPSIN_SER"/>
</dbReference>
<keyword evidence="8 12" id="KW-0812">Transmembrane</keyword>
<dbReference type="GeneID" id="106491540"/>
<evidence type="ECO:0000256" key="5">
    <source>
        <dbReference type="ARBA" id="ARBA00023180"/>
    </source>
</evidence>
<keyword evidence="8" id="KW-0472">Membrane</keyword>
<dbReference type="PROSITE" id="PS00134">
    <property type="entry name" value="TRYPSIN_HIS"/>
    <property type="match status" value="1"/>
</dbReference>
<dbReference type="InterPro" id="IPR043504">
    <property type="entry name" value="Peptidase_S1_PA_chymotrypsin"/>
</dbReference>
<dbReference type="PANTHER" id="PTHR24252:SF27">
    <property type="entry name" value="TRANSMEMBRANE PROTEASE SERINE 3-LIKE"/>
    <property type="match status" value="1"/>
</dbReference>
<evidence type="ECO:0000256" key="7">
    <source>
        <dbReference type="RuleBase" id="RU363034"/>
    </source>
</evidence>
<feature type="disulfide bond" evidence="6">
    <location>
        <begin position="163"/>
        <end position="227"/>
    </location>
</feature>
<dbReference type="GO" id="GO:0008233">
    <property type="term" value="F:peptidase activity"/>
    <property type="evidence" value="ECO:0007669"/>
    <property type="project" value="UniProtKB-KW"/>
</dbReference>
<organism evidence="11 12">
    <name type="scientific">Apteryx mantelli</name>
    <name type="common">North Island brown kiwi</name>
    <dbReference type="NCBI Taxonomy" id="2696672"/>
    <lineage>
        <taxon>Eukaryota</taxon>
        <taxon>Metazoa</taxon>
        <taxon>Chordata</taxon>
        <taxon>Craniata</taxon>
        <taxon>Vertebrata</taxon>
        <taxon>Euteleostomi</taxon>
        <taxon>Archelosauria</taxon>
        <taxon>Archosauria</taxon>
        <taxon>Dinosauria</taxon>
        <taxon>Saurischia</taxon>
        <taxon>Theropoda</taxon>
        <taxon>Coelurosauria</taxon>
        <taxon>Aves</taxon>
        <taxon>Palaeognathae</taxon>
        <taxon>Apterygiformes</taxon>
        <taxon>Apterygidae</taxon>
        <taxon>Apteryx</taxon>
    </lineage>
</organism>
<gene>
    <name evidence="12" type="primary">TMPRSS13</name>
</gene>
<feature type="domain" description="Peptidase S1" evidence="9">
    <location>
        <begin position="250"/>
        <end position="483"/>
    </location>
</feature>
<dbReference type="SUPFAM" id="SSF56487">
    <property type="entry name" value="SRCR-like"/>
    <property type="match status" value="1"/>
</dbReference>
<name>A0ABM4FN78_9AVES</name>
<feature type="transmembrane region" description="Helical" evidence="8">
    <location>
        <begin position="79"/>
        <end position="102"/>
    </location>
</feature>
<dbReference type="InterPro" id="IPR036055">
    <property type="entry name" value="LDL_receptor-like_sf"/>
</dbReference>
<proteinExistence type="predicted"/>
<dbReference type="Gene3D" id="2.40.10.10">
    <property type="entry name" value="Trypsin-like serine proteases"/>
    <property type="match status" value="1"/>
</dbReference>
<comment type="caution">
    <text evidence="6">Lacks conserved residue(s) required for the propagation of feature annotation.</text>
</comment>
<dbReference type="PRINTS" id="PR00722">
    <property type="entry name" value="CHYMOTRYPSIN"/>
</dbReference>
<evidence type="ECO:0000256" key="4">
    <source>
        <dbReference type="ARBA" id="ARBA00023157"/>
    </source>
</evidence>
<dbReference type="PROSITE" id="PS50240">
    <property type="entry name" value="TRYPSIN_DOM"/>
    <property type="match status" value="1"/>
</dbReference>
<dbReference type="RefSeq" id="XP_067166410.1">
    <property type="nucleotide sequence ID" value="XM_067310309.1"/>
</dbReference>
<evidence type="ECO:0000256" key="2">
    <source>
        <dbReference type="ARBA" id="ARBA00022801"/>
    </source>
</evidence>
<accession>A0ABM4FN78</accession>
<evidence type="ECO:0000313" key="11">
    <source>
        <dbReference type="Proteomes" id="UP001652627"/>
    </source>
</evidence>
<dbReference type="InterPro" id="IPR001190">
    <property type="entry name" value="SRCR"/>
</dbReference>
<dbReference type="InterPro" id="IPR001254">
    <property type="entry name" value="Trypsin_dom"/>
</dbReference>
<keyword evidence="3 7" id="KW-0720">Serine protease</keyword>
<evidence type="ECO:0000313" key="12">
    <source>
        <dbReference type="RefSeq" id="XP_067166410.1"/>
    </source>
</evidence>
<dbReference type="InterPro" id="IPR001314">
    <property type="entry name" value="Peptidase_S1A"/>
</dbReference>
<protein>
    <submittedName>
        <fullName evidence="12">Transmembrane protease serine 13</fullName>
    </submittedName>
</protein>
<dbReference type="PROSITE" id="PS50287">
    <property type="entry name" value="SRCR_2"/>
    <property type="match status" value="1"/>
</dbReference>
<keyword evidence="8" id="KW-1133">Transmembrane helix</keyword>
<reference evidence="12" key="1">
    <citation type="submission" date="2025-08" db="UniProtKB">
        <authorList>
            <consortium name="RefSeq"/>
        </authorList>
    </citation>
    <scope>IDENTIFICATION</scope>
    <source>
        <tissue evidence="12">Blood</tissue>
    </source>
</reference>
<keyword evidence="2 7" id="KW-0378">Hydrolase</keyword>
<dbReference type="Gene3D" id="3.10.250.10">
    <property type="entry name" value="SRCR-like domain"/>
    <property type="match status" value="1"/>
</dbReference>
<evidence type="ECO:0000256" key="6">
    <source>
        <dbReference type="PROSITE-ProRule" id="PRU00196"/>
    </source>
</evidence>
<keyword evidence="5" id="KW-0325">Glycoprotein</keyword>
<dbReference type="CDD" id="cd00190">
    <property type="entry name" value="Tryp_SPc"/>
    <property type="match status" value="1"/>
</dbReference>
<dbReference type="PANTHER" id="PTHR24252">
    <property type="entry name" value="ACROSIN-RELATED"/>
    <property type="match status" value="1"/>
</dbReference>
<evidence type="ECO:0000256" key="8">
    <source>
        <dbReference type="SAM" id="Phobius"/>
    </source>
</evidence>
<dbReference type="SMART" id="SM00020">
    <property type="entry name" value="Tryp_SPc"/>
    <property type="match status" value="1"/>
</dbReference>
<dbReference type="GO" id="GO:0006508">
    <property type="term" value="P:proteolysis"/>
    <property type="evidence" value="ECO:0007669"/>
    <property type="project" value="UniProtKB-KW"/>
</dbReference>
<dbReference type="InterPro" id="IPR036772">
    <property type="entry name" value="SRCR-like_dom_sf"/>
</dbReference>
<keyword evidence="11" id="KW-1185">Reference proteome</keyword>
<dbReference type="PROSITE" id="PS00135">
    <property type="entry name" value="TRYPSIN_SER"/>
    <property type="match status" value="1"/>
</dbReference>
<evidence type="ECO:0000259" key="10">
    <source>
        <dbReference type="PROSITE" id="PS50287"/>
    </source>
</evidence>
<evidence type="ECO:0000259" key="9">
    <source>
        <dbReference type="PROSITE" id="PS50240"/>
    </source>
</evidence>
<dbReference type="SUPFAM" id="SSF57424">
    <property type="entry name" value="LDL receptor-like module"/>
    <property type="match status" value="1"/>
</dbReference>
<dbReference type="Pfam" id="PF15494">
    <property type="entry name" value="SRCR_2"/>
    <property type="match status" value="1"/>
</dbReference>
<feature type="domain" description="SRCR" evidence="10">
    <location>
        <begin position="146"/>
        <end position="239"/>
    </location>
</feature>
<dbReference type="InterPro" id="IPR009003">
    <property type="entry name" value="Peptidase_S1_PA"/>
</dbReference>
<evidence type="ECO:0000256" key="3">
    <source>
        <dbReference type="ARBA" id="ARBA00022825"/>
    </source>
</evidence>
<dbReference type="InterPro" id="IPR018114">
    <property type="entry name" value="TRYPSIN_HIS"/>
</dbReference>
<dbReference type="Pfam" id="PF00089">
    <property type="entry name" value="Trypsin"/>
    <property type="match status" value="1"/>
</dbReference>
<sequence length="487" mass="53192">MEGKTSPVSASPSSVPPGLHALPASSIFTARPVQPRESVLGISFKPYSPEPGPAPAPCAACESTQSSMFRAPCMSQRRLALICCVSVLIVLLAALILLFLFWRSQTGIVYKEPAESCKDSPVRCDGVADCSQRSDELGCVRFGSEQSLLHVYSSTESQWLPVCSSAWDDSFSRKTCQQLGFQNASHTEYLPLHISSKSLSVTEQRDTIQQSLNSSQCPTGKYVSLQCTSKGIAGAPLCPPGCGQRISGRIIGGKETSASKWPWQVSVQYGPIHICGGTIIDAQWVLTAAHCFFMNSMKILDDWRVYSGVSDLKQHSEGISVSQVIINSNYSDDHDDYDIALMKLSRPLTLSAQVRPACLPMHGQRFQTGRSCFITGFGKTRENEDNTSPKLREAEVKLIDYKVCNSDKVYEGYLTPRMMCAGYLQGGKDACQGDSGGPLVCEDDGRWYVAGVTSWGTGCGQRNKPGVYTRVTKLLSWIYSKMESEND</sequence>
<keyword evidence="1 7" id="KW-0645">Protease</keyword>
<evidence type="ECO:0000256" key="1">
    <source>
        <dbReference type="ARBA" id="ARBA00022670"/>
    </source>
</evidence>
<dbReference type="SUPFAM" id="SSF50494">
    <property type="entry name" value="Trypsin-like serine proteases"/>
    <property type="match status" value="1"/>
</dbReference>
<dbReference type="Proteomes" id="UP001652627">
    <property type="component" value="Chromosome 23"/>
</dbReference>
<keyword evidence="4 6" id="KW-1015">Disulfide bond</keyword>